<sequence length="304" mass="34787">MAYKYSPRRQSSQRQPAPNKNGQSSVTCGYQAQIGGSWRNVTILWNKNLMSNSLTISVDDAESNHHHTCKIDIKPWHFWAKRGYKSFEVDGDQIEAYWDLRSAKFTGSPEPCTDYYVALVSDEEVVLLLGDYSNKAYKRIKARPALIDAILVYKKEHVYGKKSFLTRAKLDNKNREHDIIVESSTSGPRDPEMWISIDGIVLINIKNLQWKFRGNETILINQQPVQVYWDVYAWLFCDPGSNYGLFIFKPVGLDPDCDKDDKSSTHSGVLGDGSECSGESKYYSTLGYSRAPQYCLLLYCWKIE</sequence>
<reference evidence="2" key="1">
    <citation type="submission" date="2023-02" db="EMBL/GenBank/DDBJ databases">
        <title>Genome of toxic invasive species Heracleum sosnowskyi carries increased number of genes despite the absence of recent whole-genome duplications.</title>
        <authorList>
            <person name="Schelkunov M."/>
            <person name="Shtratnikova V."/>
            <person name="Makarenko M."/>
            <person name="Klepikova A."/>
            <person name="Omelchenko D."/>
            <person name="Novikova G."/>
            <person name="Obukhova E."/>
            <person name="Bogdanov V."/>
            <person name="Penin A."/>
            <person name="Logacheva M."/>
        </authorList>
    </citation>
    <scope>NUCLEOTIDE SEQUENCE</scope>
    <source>
        <strain evidence="2">Hsosn_3</strain>
        <tissue evidence="2">Leaf</tissue>
    </source>
</reference>
<protein>
    <submittedName>
        <fullName evidence="2">DUF868 domain-containing protein</fullName>
    </submittedName>
</protein>
<feature type="compositionally biased region" description="Polar residues" evidence="1">
    <location>
        <begin position="8"/>
        <end position="25"/>
    </location>
</feature>
<accession>A0AAD8IQ17</accession>
<dbReference type="Pfam" id="PF05910">
    <property type="entry name" value="DUF868"/>
    <property type="match status" value="1"/>
</dbReference>
<gene>
    <name evidence="2" type="ORF">POM88_017202</name>
</gene>
<dbReference type="PANTHER" id="PTHR31972:SF2">
    <property type="entry name" value="DUF868 FAMILY PROTEIN (DUF868)"/>
    <property type="match status" value="1"/>
</dbReference>
<feature type="region of interest" description="Disordered" evidence="1">
    <location>
        <begin position="1"/>
        <end position="25"/>
    </location>
</feature>
<dbReference type="Proteomes" id="UP001237642">
    <property type="component" value="Unassembled WGS sequence"/>
</dbReference>
<name>A0AAD8IQ17_9APIA</name>
<dbReference type="AlphaFoldDB" id="A0AAD8IQ17"/>
<evidence type="ECO:0000313" key="3">
    <source>
        <dbReference type="Proteomes" id="UP001237642"/>
    </source>
</evidence>
<evidence type="ECO:0000313" key="2">
    <source>
        <dbReference type="EMBL" id="KAK1389024.1"/>
    </source>
</evidence>
<proteinExistence type="predicted"/>
<dbReference type="PANTHER" id="PTHR31972">
    <property type="entry name" value="EXPRESSED PROTEIN"/>
    <property type="match status" value="1"/>
</dbReference>
<keyword evidence="3" id="KW-1185">Reference proteome</keyword>
<comment type="caution">
    <text evidence="2">The sequence shown here is derived from an EMBL/GenBank/DDBJ whole genome shotgun (WGS) entry which is preliminary data.</text>
</comment>
<organism evidence="2 3">
    <name type="scientific">Heracleum sosnowskyi</name>
    <dbReference type="NCBI Taxonomy" id="360622"/>
    <lineage>
        <taxon>Eukaryota</taxon>
        <taxon>Viridiplantae</taxon>
        <taxon>Streptophyta</taxon>
        <taxon>Embryophyta</taxon>
        <taxon>Tracheophyta</taxon>
        <taxon>Spermatophyta</taxon>
        <taxon>Magnoliopsida</taxon>
        <taxon>eudicotyledons</taxon>
        <taxon>Gunneridae</taxon>
        <taxon>Pentapetalae</taxon>
        <taxon>asterids</taxon>
        <taxon>campanulids</taxon>
        <taxon>Apiales</taxon>
        <taxon>Apiaceae</taxon>
        <taxon>Apioideae</taxon>
        <taxon>apioid superclade</taxon>
        <taxon>Tordylieae</taxon>
        <taxon>Tordyliinae</taxon>
        <taxon>Heracleum</taxon>
    </lineage>
</organism>
<reference evidence="2" key="2">
    <citation type="submission" date="2023-05" db="EMBL/GenBank/DDBJ databases">
        <authorList>
            <person name="Schelkunov M.I."/>
        </authorList>
    </citation>
    <scope>NUCLEOTIDE SEQUENCE</scope>
    <source>
        <strain evidence="2">Hsosn_3</strain>
        <tissue evidence="2">Leaf</tissue>
    </source>
</reference>
<dbReference type="InterPro" id="IPR008586">
    <property type="entry name" value="DUF868_pln"/>
</dbReference>
<evidence type="ECO:0000256" key="1">
    <source>
        <dbReference type="SAM" id="MobiDB-lite"/>
    </source>
</evidence>
<dbReference type="EMBL" id="JAUIZM010000004">
    <property type="protein sequence ID" value="KAK1389024.1"/>
    <property type="molecule type" value="Genomic_DNA"/>
</dbReference>